<gene>
    <name evidence="2" type="ORF">ETD83_16540</name>
</gene>
<keyword evidence="2" id="KW-0413">Isomerase</keyword>
<accession>A0A5C4JCL1</accession>
<reference evidence="2 3" key="1">
    <citation type="submission" date="2019-05" db="EMBL/GenBank/DDBJ databases">
        <title>Draft genome sequence of Actinomadura sp. 14C53.</title>
        <authorList>
            <person name="Saricaoglu S."/>
            <person name="Isik K."/>
        </authorList>
    </citation>
    <scope>NUCLEOTIDE SEQUENCE [LARGE SCALE GENOMIC DNA]</scope>
    <source>
        <strain evidence="2 3">14C53</strain>
    </source>
</reference>
<protein>
    <submittedName>
        <fullName evidence="2">Enoyl-CoA hydratase/isomerase family protein</fullName>
    </submittedName>
</protein>
<dbReference type="InterPro" id="IPR001753">
    <property type="entry name" value="Enoyl-CoA_hydra/iso"/>
</dbReference>
<organism evidence="2 3">
    <name type="scientific">Actinomadura soli</name>
    <dbReference type="NCBI Taxonomy" id="2508997"/>
    <lineage>
        <taxon>Bacteria</taxon>
        <taxon>Bacillati</taxon>
        <taxon>Actinomycetota</taxon>
        <taxon>Actinomycetes</taxon>
        <taxon>Streptosporangiales</taxon>
        <taxon>Thermomonosporaceae</taxon>
        <taxon>Actinomadura</taxon>
    </lineage>
</organism>
<dbReference type="InterPro" id="IPR029045">
    <property type="entry name" value="ClpP/crotonase-like_dom_sf"/>
</dbReference>
<dbReference type="Gene3D" id="3.90.226.10">
    <property type="entry name" value="2-enoyl-CoA Hydratase, Chain A, domain 1"/>
    <property type="match status" value="1"/>
</dbReference>
<evidence type="ECO:0000313" key="2">
    <source>
        <dbReference type="EMBL" id="TMR00544.1"/>
    </source>
</evidence>
<dbReference type="SUPFAM" id="SSF52096">
    <property type="entry name" value="ClpP/crotonase"/>
    <property type="match status" value="1"/>
</dbReference>
<dbReference type="PANTHER" id="PTHR43802:SF1">
    <property type="entry name" value="IP11341P-RELATED"/>
    <property type="match status" value="1"/>
</dbReference>
<keyword evidence="3" id="KW-1185">Reference proteome</keyword>
<proteinExistence type="inferred from homology"/>
<dbReference type="GO" id="GO:0016853">
    <property type="term" value="F:isomerase activity"/>
    <property type="evidence" value="ECO:0007669"/>
    <property type="project" value="UniProtKB-KW"/>
</dbReference>
<name>A0A5C4JCL1_9ACTN</name>
<evidence type="ECO:0000256" key="1">
    <source>
        <dbReference type="ARBA" id="ARBA00005254"/>
    </source>
</evidence>
<comment type="similarity">
    <text evidence="1">Belongs to the enoyl-CoA hydratase/isomerase family.</text>
</comment>
<dbReference type="Proteomes" id="UP000309174">
    <property type="component" value="Unassembled WGS sequence"/>
</dbReference>
<dbReference type="PANTHER" id="PTHR43802">
    <property type="entry name" value="ENOYL-COA HYDRATASE"/>
    <property type="match status" value="1"/>
</dbReference>
<comment type="caution">
    <text evidence="2">The sequence shown here is derived from an EMBL/GenBank/DDBJ whole genome shotgun (WGS) entry which is preliminary data.</text>
</comment>
<sequence>MNTWAGTSDHVDVTVRLDVAVITLNRPEVLNALTARMRKDLAAALRHHGNGQTVRGLVITGAGRAFSAGEDLREAARRPKGELVAEVELFHDITRAALETRVPVVAALNGIAVGGAAEMTLGFDARIGTPAAEYLFPENDLGLAISNAASLLLPRLVGNRALRLVLDSSRINARDALSLGLLDEIAEPPDLTEAAIDLVHRWTRPRASTAVHLRLLRPSLQDVERAIAAETMAVQVLERDGTARAGIDRFLAARSGEAR</sequence>
<dbReference type="Pfam" id="PF00378">
    <property type="entry name" value="ECH_1"/>
    <property type="match status" value="1"/>
</dbReference>
<dbReference type="AlphaFoldDB" id="A0A5C4JCL1"/>
<dbReference type="EMBL" id="VCKW01000074">
    <property type="protein sequence ID" value="TMR00544.1"/>
    <property type="molecule type" value="Genomic_DNA"/>
</dbReference>
<dbReference type="OrthoDB" id="9807606at2"/>
<dbReference type="CDD" id="cd06558">
    <property type="entry name" value="crotonase-like"/>
    <property type="match status" value="1"/>
</dbReference>
<evidence type="ECO:0000313" key="3">
    <source>
        <dbReference type="Proteomes" id="UP000309174"/>
    </source>
</evidence>